<feature type="binding site" evidence="10">
    <location>
        <begin position="338"/>
        <end position="342"/>
    </location>
    <ligand>
        <name>4-amino-2-methyl-5-(diphosphooxymethyl)pyrimidine</name>
        <dbReference type="ChEBI" id="CHEBI:57841"/>
    </ligand>
</feature>
<comment type="catalytic activity">
    <reaction evidence="7 10 11">
        <text>4-methyl-5-(2-phosphooxyethyl)-thiazole + 4-amino-2-methyl-5-(diphosphooxymethyl)pyrimidine + H(+) = thiamine phosphate + diphosphate</text>
        <dbReference type="Rhea" id="RHEA:22328"/>
        <dbReference type="ChEBI" id="CHEBI:15378"/>
        <dbReference type="ChEBI" id="CHEBI:33019"/>
        <dbReference type="ChEBI" id="CHEBI:37575"/>
        <dbReference type="ChEBI" id="CHEBI:57841"/>
        <dbReference type="ChEBI" id="CHEBI:58296"/>
        <dbReference type="EC" id="2.5.1.3"/>
    </reaction>
</comment>
<keyword evidence="4 10" id="KW-0479">Metal-binding</keyword>
<comment type="pathway">
    <text evidence="2 10 12">Cofactor biosynthesis; thiamine diphosphate biosynthesis; thiamine phosphate from 4-amino-2-methyl-5-diphosphomethylpyrimidine and 4-methyl-5-(2-phosphoethyl)-thiazole: step 1/1.</text>
</comment>
<dbReference type="InterPro" id="IPR034291">
    <property type="entry name" value="TMP_synthase"/>
</dbReference>
<dbReference type="Pfam" id="PF02581">
    <property type="entry name" value="TMP-TENI"/>
    <property type="match status" value="1"/>
</dbReference>
<proteinExistence type="inferred from homology"/>
<dbReference type="NCBIfam" id="NF002727">
    <property type="entry name" value="PRK02615.1"/>
    <property type="match status" value="1"/>
</dbReference>
<feature type="domain" description="Clp R" evidence="14">
    <location>
        <begin position="7"/>
        <end position="127"/>
    </location>
</feature>
<dbReference type="CDD" id="cd00564">
    <property type="entry name" value="TMP_TenI"/>
    <property type="match status" value="1"/>
</dbReference>
<dbReference type="GO" id="GO:0005737">
    <property type="term" value="C:cytoplasm"/>
    <property type="evidence" value="ECO:0007669"/>
    <property type="project" value="TreeGrafter"/>
</dbReference>
<dbReference type="InterPro" id="IPR036206">
    <property type="entry name" value="ThiamineP_synth_sf"/>
</dbReference>
<evidence type="ECO:0000256" key="6">
    <source>
        <dbReference type="ARBA" id="ARBA00022977"/>
    </source>
</evidence>
<dbReference type="Gene3D" id="3.20.20.70">
    <property type="entry name" value="Aldolase class I"/>
    <property type="match status" value="1"/>
</dbReference>
<evidence type="ECO:0000313" key="17">
    <source>
        <dbReference type="Proteomes" id="UP000317093"/>
    </source>
</evidence>
<comment type="cofactor">
    <cofactor evidence="10">
        <name>Mg(2+)</name>
        <dbReference type="ChEBI" id="CHEBI:18420"/>
    </cofactor>
    <text evidence="10">Binds 1 Mg(2+) ion per subunit.</text>
</comment>
<evidence type="ECO:0000256" key="9">
    <source>
        <dbReference type="ARBA" id="ARBA00047883"/>
    </source>
</evidence>
<evidence type="ECO:0000259" key="14">
    <source>
        <dbReference type="Pfam" id="PF02861"/>
    </source>
</evidence>
<evidence type="ECO:0000256" key="7">
    <source>
        <dbReference type="ARBA" id="ARBA00047334"/>
    </source>
</evidence>
<dbReference type="PANTHER" id="PTHR20857:SF15">
    <property type="entry name" value="THIAMINE-PHOSPHATE SYNTHASE"/>
    <property type="match status" value="1"/>
</dbReference>
<dbReference type="Gene3D" id="1.10.1780.10">
    <property type="entry name" value="Clp, N-terminal domain"/>
    <property type="match status" value="1"/>
</dbReference>
<feature type="domain" description="Thiamine phosphate synthase/TenI" evidence="13">
    <location>
        <begin position="309"/>
        <end position="485"/>
    </location>
</feature>
<keyword evidence="3 10" id="KW-0808">Transferase</keyword>
<dbReference type="EMBL" id="CP036279">
    <property type="protein sequence ID" value="QDU59871.1"/>
    <property type="molecule type" value="Genomic_DNA"/>
</dbReference>
<evidence type="ECO:0000256" key="3">
    <source>
        <dbReference type="ARBA" id="ARBA00022679"/>
    </source>
</evidence>
<evidence type="ECO:0000256" key="12">
    <source>
        <dbReference type="RuleBase" id="RU004253"/>
    </source>
</evidence>
<reference evidence="16 17" key="1">
    <citation type="submission" date="2019-02" db="EMBL/GenBank/DDBJ databases">
        <title>Deep-cultivation of Planctomycetes and their phenomic and genomic characterization uncovers novel biology.</title>
        <authorList>
            <person name="Wiegand S."/>
            <person name="Jogler M."/>
            <person name="Boedeker C."/>
            <person name="Pinto D."/>
            <person name="Vollmers J."/>
            <person name="Rivas-Marin E."/>
            <person name="Kohn T."/>
            <person name="Peeters S.H."/>
            <person name="Heuer A."/>
            <person name="Rast P."/>
            <person name="Oberbeckmann S."/>
            <person name="Bunk B."/>
            <person name="Jeske O."/>
            <person name="Meyerdierks A."/>
            <person name="Storesund J.E."/>
            <person name="Kallscheuer N."/>
            <person name="Luecker S."/>
            <person name="Lage O.M."/>
            <person name="Pohl T."/>
            <person name="Merkel B.J."/>
            <person name="Hornburger P."/>
            <person name="Mueller R.-W."/>
            <person name="Bruemmer F."/>
            <person name="Labrenz M."/>
            <person name="Spormann A.M."/>
            <person name="Op den Camp H."/>
            <person name="Overmann J."/>
            <person name="Amann R."/>
            <person name="Jetten M.S.M."/>
            <person name="Mascher T."/>
            <person name="Medema M.H."/>
            <person name="Devos D.P."/>
            <person name="Kaster A.-K."/>
            <person name="Ovreas L."/>
            <person name="Rohde M."/>
            <person name="Galperin M.Y."/>
            <person name="Jogler C."/>
        </authorList>
    </citation>
    <scope>NUCLEOTIDE SEQUENCE [LARGE SCALE GENOMIC DNA]</scope>
    <source>
        <strain evidence="16 17">Pan216</strain>
    </source>
</reference>
<feature type="binding site" evidence="10">
    <location>
        <begin position="435"/>
        <end position="437"/>
    </location>
    <ligand>
        <name>2-[(2R,5Z)-2-carboxy-4-methylthiazol-5(2H)-ylidene]ethyl phosphate</name>
        <dbReference type="ChEBI" id="CHEBI:62899"/>
    </ligand>
</feature>
<comment type="catalytic activity">
    <reaction evidence="9 10 11">
        <text>2-[(2R,5Z)-2-carboxy-4-methylthiazol-5(2H)-ylidene]ethyl phosphate + 4-amino-2-methyl-5-(diphosphooxymethyl)pyrimidine + 2 H(+) = thiamine phosphate + CO2 + diphosphate</text>
        <dbReference type="Rhea" id="RHEA:47844"/>
        <dbReference type="ChEBI" id="CHEBI:15378"/>
        <dbReference type="ChEBI" id="CHEBI:16526"/>
        <dbReference type="ChEBI" id="CHEBI:33019"/>
        <dbReference type="ChEBI" id="CHEBI:37575"/>
        <dbReference type="ChEBI" id="CHEBI:57841"/>
        <dbReference type="ChEBI" id="CHEBI:62899"/>
        <dbReference type="EC" id="2.5.1.3"/>
    </reaction>
</comment>
<evidence type="ECO:0000256" key="1">
    <source>
        <dbReference type="ARBA" id="ARBA00003814"/>
    </source>
</evidence>
<evidence type="ECO:0000259" key="15">
    <source>
        <dbReference type="Pfam" id="PF17792"/>
    </source>
</evidence>
<dbReference type="InterPro" id="IPR013785">
    <property type="entry name" value="Aldolase_TIM"/>
</dbReference>
<name>A0A518AYS0_9BACT</name>
<feature type="binding site" evidence="10">
    <location>
        <position position="409"/>
    </location>
    <ligand>
        <name>4-amino-2-methyl-5-(diphosphooxymethyl)pyrimidine</name>
        <dbReference type="ChEBI" id="CHEBI:57841"/>
    </ligand>
</feature>
<dbReference type="Pfam" id="PF17792">
    <property type="entry name" value="ThiD2"/>
    <property type="match status" value="1"/>
</dbReference>
<evidence type="ECO:0000259" key="13">
    <source>
        <dbReference type="Pfam" id="PF02581"/>
    </source>
</evidence>
<dbReference type="InterPro" id="IPR004176">
    <property type="entry name" value="Clp_R_N"/>
</dbReference>
<evidence type="ECO:0000256" key="10">
    <source>
        <dbReference type="HAMAP-Rule" id="MF_00097"/>
    </source>
</evidence>
<dbReference type="PANTHER" id="PTHR20857">
    <property type="entry name" value="THIAMINE-PHOSPHATE PYROPHOSPHORYLASE"/>
    <property type="match status" value="1"/>
</dbReference>
<feature type="domain" description="ThiD2" evidence="15">
    <location>
        <begin position="170"/>
        <end position="292"/>
    </location>
</feature>
<feature type="binding site" evidence="10">
    <location>
        <position position="465"/>
    </location>
    <ligand>
        <name>2-[(2R,5Z)-2-carboxy-4-methylthiazol-5(2H)-ylidene]ethyl phosphate</name>
        <dbReference type="ChEBI" id="CHEBI:62899"/>
    </ligand>
</feature>
<dbReference type="SUPFAM" id="SSF81923">
    <property type="entry name" value="Double Clp-N motif"/>
    <property type="match status" value="1"/>
</dbReference>
<dbReference type="GO" id="GO:0000287">
    <property type="term" value="F:magnesium ion binding"/>
    <property type="evidence" value="ECO:0007669"/>
    <property type="project" value="UniProtKB-UniRule"/>
</dbReference>
<feature type="binding site" evidence="10">
    <location>
        <position position="390"/>
    </location>
    <ligand>
        <name>Mg(2+)</name>
        <dbReference type="ChEBI" id="CHEBI:18420"/>
    </ligand>
</feature>
<comment type="catalytic activity">
    <reaction evidence="8 10 11">
        <text>2-(2-carboxy-4-methylthiazol-5-yl)ethyl phosphate + 4-amino-2-methyl-5-(diphosphooxymethyl)pyrimidine + 2 H(+) = thiamine phosphate + CO2 + diphosphate</text>
        <dbReference type="Rhea" id="RHEA:47848"/>
        <dbReference type="ChEBI" id="CHEBI:15378"/>
        <dbReference type="ChEBI" id="CHEBI:16526"/>
        <dbReference type="ChEBI" id="CHEBI:33019"/>
        <dbReference type="ChEBI" id="CHEBI:37575"/>
        <dbReference type="ChEBI" id="CHEBI:57841"/>
        <dbReference type="ChEBI" id="CHEBI:62890"/>
        <dbReference type="EC" id="2.5.1.3"/>
    </reaction>
</comment>
<organism evidence="16 17">
    <name type="scientific">Kolteria novifilia</name>
    <dbReference type="NCBI Taxonomy" id="2527975"/>
    <lineage>
        <taxon>Bacteria</taxon>
        <taxon>Pseudomonadati</taxon>
        <taxon>Planctomycetota</taxon>
        <taxon>Planctomycetia</taxon>
        <taxon>Kolteriales</taxon>
        <taxon>Kolteriaceae</taxon>
        <taxon>Kolteria</taxon>
    </lineage>
</organism>
<evidence type="ECO:0000256" key="11">
    <source>
        <dbReference type="RuleBase" id="RU003826"/>
    </source>
</evidence>
<dbReference type="GO" id="GO:0004789">
    <property type="term" value="F:thiamine-phosphate diphosphorylase activity"/>
    <property type="evidence" value="ECO:0007669"/>
    <property type="project" value="UniProtKB-UniRule"/>
</dbReference>
<sequence>MMWHEHYSAAARRALDAARCLPPLSGRDSVDPLSLLAALLRDDESEAIALLRRANIHVLHFINDLPSLDELDESSNPPPQVTYDSETAHVMRLAAEMVPADASQTIGSQELLLALLAGSSTVAKFLGDHDVDAEQILAMNRQPATIAVDPEDQQLDLQVEEVTEHHDVARIIDANANRAREGMRVVEDYVRFARNDAALSLRLKEARHRFQEAFAYLPTTDLLASRDTTGDVGTRLTTRAEASRASVRDVVQANLKRSQEAVRTLEEYAKTISAVAGRIFESVRYELYTLERLLLIQSEAAGRIAGASLYWLADPDACSRTLDWMVERAVAGGVQVVQLRDKRSEDRELLRLAQLVRRITAQAGAMFIMNDRPDIARLVDADGVHVGQEELPVAQVRRIVGTEMLVGVSTHSLEQARQAVLDGADYIGIGPVFPSRTKQFDAFAGIPSVKQVASEISLPAFAIGGIGPGNLPQVMDAGATRIAVGHVLCVCDDPASMARQLRHKLDSTSH</sequence>
<dbReference type="InterPro" id="IPR036628">
    <property type="entry name" value="Clp_N_dom_sf"/>
</dbReference>
<comment type="function">
    <text evidence="1 10">Condenses 4-methyl-5-(beta-hydroxyethyl)thiazole monophosphate (THZ-P) and 2-methyl-4-amino-5-hydroxymethyl pyrimidine pyrophosphate (HMP-PP) to form thiamine monophosphate (TMP).</text>
</comment>
<dbReference type="FunFam" id="3.20.20.70:FF:000096">
    <property type="entry name" value="Thiamine-phosphate synthase"/>
    <property type="match status" value="1"/>
</dbReference>
<dbReference type="HAMAP" id="MF_00097">
    <property type="entry name" value="TMP_synthase"/>
    <property type="match status" value="1"/>
</dbReference>
<dbReference type="EC" id="2.5.1.3" evidence="10"/>
<dbReference type="SUPFAM" id="SSF51391">
    <property type="entry name" value="Thiamin phosphate synthase"/>
    <property type="match status" value="1"/>
</dbReference>
<dbReference type="InterPro" id="IPR041397">
    <property type="entry name" value="ThiD2"/>
</dbReference>
<keyword evidence="6 10" id="KW-0784">Thiamine biosynthesis</keyword>
<dbReference type="Pfam" id="PF02861">
    <property type="entry name" value="Clp_N"/>
    <property type="match status" value="1"/>
</dbReference>
<accession>A0A518AYS0</accession>
<feature type="binding site" evidence="10">
    <location>
        <position position="370"/>
    </location>
    <ligand>
        <name>4-amino-2-methyl-5-(diphosphooxymethyl)pyrimidine</name>
        <dbReference type="ChEBI" id="CHEBI:57841"/>
    </ligand>
</feature>
<dbReference type="Proteomes" id="UP000317093">
    <property type="component" value="Chromosome"/>
</dbReference>
<keyword evidence="17" id="KW-1185">Reference proteome</keyword>
<dbReference type="InterPro" id="IPR022998">
    <property type="entry name" value="ThiamineP_synth_TenI"/>
</dbReference>
<dbReference type="KEGG" id="knv:Pan216_07040"/>
<dbReference type="GO" id="GO:0009229">
    <property type="term" value="P:thiamine diphosphate biosynthetic process"/>
    <property type="evidence" value="ECO:0007669"/>
    <property type="project" value="UniProtKB-UniRule"/>
</dbReference>
<feature type="binding site" evidence="10">
    <location>
        <position position="371"/>
    </location>
    <ligand>
        <name>Mg(2+)</name>
        <dbReference type="ChEBI" id="CHEBI:18420"/>
    </ligand>
</feature>
<comment type="caution">
    <text evidence="10">Lacks conserved residue(s) required for the propagation of feature annotation.</text>
</comment>
<keyword evidence="5 10" id="KW-0460">Magnesium</keyword>
<protein>
    <recommendedName>
        <fullName evidence="10">Thiamine-phosphate synthase</fullName>
        <shortName evidence="10">TP synthase</shortName>
        <shortName evidence="10">TPS</shortName>
        <ecNumber evidence="10">2.5.1.3</ecNumber>
    </recommendedName>
    <alternativeName>
        <fullName evidence="10">Thiamine-phosphate pyrophosphorylase</fullName>
        <shortName evidence="10">TMP pyrophosphorylase</shortName>
        <shortName evidence="10">TMP-PPase</shortName>
    </alternativeName>
</protein>
<evidence type="ECO:0000256" key="4">
    <source>
        <dbReference type="ARBA" id="ARBA00022723"/>
    </source>
</evidence>
<dbReference type="AlphaFoldDB" id="A0A518AYS0"/>
<feature type="binding site" evidence="10">
    <location>
        <position position="438"/>
    </location>
    <ligand>
        <name>4-amino-2-methyl-5-(diphosphooxymethyl)pyrimidine</name>
        <dbReference type="ChEBI" id="CHEBI:57841"/>
    </ligand>
</feature>
<gene>
    <name evidence="10 16" type="primary">thiE</name>
    <name evidence="16" type="ORF">Pan216_07040</name>
</gene>
<dbReference type="UniPathway" id="UPA00060">
    <property type="reaction ID" value="UER00141"/>
</dbReference>
<evidence type="ECO:0000256" key="8">
    <source>
        <dbReference type="ARBA" id="ARBA00047851"/>
    </source>
</evidence>
<comment type="similarity">
    <text evidence="10 11">Belongs to the thiamine-phosphate synthase family.</text>
</comment>
<dbReference type="GO" id="GO:0009228">
    <property type="term" value="P:thiamine biosynthetic process"/>
    <property type="evidence" value="ECO:0007669"/>
    <property type="project" value="UniProtKB-KW"/>
</dbReference>
<dbReference type="NCBIfam" id="TIGR00693">
    <property type="entry name" value="thiE"/>
    <property type="match status" value="1"/>
</dbReference>
<evidence type="ECO:0000256" key="5">
    <source>
        <dbReference type="ARBA" id="ARBA00022842"/>
    </source>
</evidence>
<evidence type="ECO:0000256" key="2">
    <source>
        <dbReference type="ARBA" id="ARBA00005165"/>
    </source>
</evidence>
<evidence type="ECO:0000313" key="16">
    <source>
        <dbReference type="EMBL" id="QDU59871.1"/>
    </source>
</evidence>